<evidence type="ECO:0000256" key="6">
    <source>
        <dbReference type="SAM" id="Phobius"/>
    </source>
</evidence>
<evidence type="ECO:0000313" key="8">
    <source>
        <dbReference type="EMBL" id="KUJ73133.1"/>
    </source>
</evidence>
<comment type="subcellular location">
    <subcellularLocation>
        <location evidence="1">Cell membrane</location>
        <topology evidence="1">Multi-pass membrane protein</topology>
    </subcellularLocation>
</comment>
<evidence type="ECO:0000313" key="9">
    <source>
        <dbReference type="Proteomes" id="UP000053690"/>
    </source>
</evidence>
<evidence type="ECO:0000256" key="4">
    <source>
        <dbReference type="ARBA" id="ARBA00022989"/>
    </source>
</evidence>
<feature type="transmembrane region" description="Helical" evidence="6">
    <location>
        <begin position="48"/>
        <end position="66"/>
    </location>
</feature>
<feature type="domain" description="Copper resistance protein D" evidence="7">
    <location>
        <begin position="184"/>
        <end position="282"/>
    </location>
</feature>
<dbReference type="PANTHER" id="PTHR34820:SF4">
    <property type="entry name" value="INNER MEMBRANE PROTEIN YEBZ"/>
    <property type="match status" value="1"/>
</dbReference>
<protein>
    <submittedName>
        <fullName evidence="8">Copper transporter</fullName>
    </submittedName>
</protein>
<dbReference type="InterPro" id="IPR008457">
    <property type="entry name" value="Cu-R_CopD_dom"/>
</dbReference>
<evidence type="ECO:0000256" key="3">
    <source>
        <dbReference type="ARBA" id="ARBA00022692"/>
    </source>
</evidence>
<proteinExistence type="predicted"/>
<keyword evidence="9" id="KW-1185">Reference proteome</keyword>
<keyword evidence="3 6" id="KW-0812">Transmembrane</keyword>
<name>A0A0X3TBS0_9RHOB</name>
<feature type="transmembrane region" description="Helical" evidence="6">
    <location>
        <begin position="12"/>
        <end position="36"/>
    </location>
</feature>
<feature type="transmembrane region" description="Helical" evidence="6">
    <location>
        <begin position="220"/>
        <end position="241"/>
    </location>
</feature>
<gene>
    <name evidence="8" type="ORF">AVO44_20235</name>
</gene>
<evidence type="ECO:0000256" key="5">
    <source>
        <dbReference type="ARBA" id="ARBA00023136"/>
    </source>
</evidence>
<feature type="transmembrane region" description="Helical" evidence="6">
    <location>
        <begin position="148"/>
        <end position="171"/>
    </location>
</feature>
<dbReference type="STRING" id="1685378.AVO44_20235"/>
<dbReference type="OrthoDB" id="8478277at2"/>
<dbReference type="InterPro" id="IPR032694">
    <property type="entry name" value="CopC/D"/>
</dbReference>
<feature type="transmembrane region" description="Helical" evidence="6">
    <location>
        <begin position="270"/>
        <end position="290"/>
    </location>
</feature>
<dbReference type="Pfam" id="PF05425">
    <property type="entry name" value="CopD"/>
    <property type="match status" value="1"/>
</dbReference>
<evidence type="ECO:0000256" key="1">
    <source>
        <dbReference type="ARBA" id="ARBA00004651"/>
    </source>
</evidence>
<dbReference type="RefSeq" id="WP_068341229.1">
    <property type="nucleotide sequence ID" value="NZ_LQBP01000020.1"/>
</dbReference>
<keyword evidence="2" id="KW-1003">Cell membrane</keyword>
<feature type="transmembrane region" description="Helical" evidence="6">
    <location>
        <begin position="183"/>
        <end position="208"/>
    </location>
</feature>
<dbReference type="GO" id="GO:0005886">
    <property type="term" value="C:plasma membrane"/>
    <property type="evidence" value="ECO:0007669"/>
    <property type="project" value="UniProtKB-SubCell"/>
</dbReference>
<comment type="caution">
    <text evidence="8">The sequence shown here is derived from an EMBL/GenBank/DDBJ whole genome shotgun (WGS) entry which is preliminary data.</text>
</comment>
<dbReference type="EMBL" id="LQBP01000020">
    <property type="protein sequence ID" value="KUJ73133.1"/>
    <property type="molecule type" value="Genomic_DNA"/>
</dbReference>
<dbReference type="GO" id="GO:0006825">
    <property type="term" value="P:copper ion transport"/>
    <property type="evidence" value="ECO:0007669"/>
    <property type="project" value="InterPro"/>
</dbReference>
<dbReference type="AlphaFoldDB" id="A0A0X3TBS0"/>
<keyword evidence="4 6" id="KW-1133">Transmembrane helix</keyword>
<keyword evidence="5 6" id="KW-0472">Membrane</keyword>
<accession>A0A0X3TBS0</accession>
<evidence type="ECO:0000256" key="2">
    <source>
        <dbReference type="ARBA" id="ARBA00022475"/>
    </source>
</evidence>
<dbReference type="Proteomes" id="UP000053690">
    <property type="component" value="Unassembled WGS sequence"/>
</dbReference>
<dbReference type="PANTHER" id="PTHR34820">
    <property type="entry name" value="INNER MEMBRANE PROTEIN YEBZ"/>
    <property type="match status" value="1"/>
</dbReference>
<organism evidence="8 9">
    <name type="scientific">Ruegeria profundi</name>
    <dbReference type="NCBI Taxonomy" id="1685378"/>
    <lineage>
        <taxon>Bacteria</taxon>
        <taxon>Pseudomonadati</taxon>
        <taxon>Pseudomonadota</taxon>
        <taxon>Alphaproteobacteria</taxon>
        <taxon>Rhodobacterales</taxon>
        <taxon>Roseobacteraceae</taxon>
        <taxon>Ruegeria</taxon>
    </lineage>
</organism>
<feature type="transmembrane region" description="Helical" evidence="6">
    <location>
        <begin position="110"/>
        <end position="136"/>
    </location>
</feature>
<sequence length="292" mass="30637">MTGLAPIDAWAIAAILAKALEYGTALLALGGPLFIVTFREAHKDVLRVARSIAIAAAFLCVALIALRFGIRSARISGMGMDGMTDTMMLGLIWESPLGSAAVLRGLGTLLVLAIALGGNVASLIALIGSVLIAVSYTQVGHSLSDPRWLLVGLLSVHLLTAGFWIAALAPLHQAARLEFAGILLHRFGVVASGTVPALVIVGLTFAWLMTGSVNGLFSTAYGWTLLTKMIFFSGLLSLAALNKLKLVPTLENGDEHAASKLRRSIKIEGFFVLLILISTATLTSVTTPPVNL</sequence>
<evidence type="ECO:0000259" key="7">
    <source>
        <dbReference type="Pfam" id="PF05425"/>
    </source>
</evidence>
<reference evidence="9" key="1">
    <citation type="submission" date="2015-12" db="EMBL/GenBank/DDBJ databases">
        <authorList>
            <person name="Zhang G."/>
            <person name="Stingl U."/>
        </authorList>
    </citation>
    <scope>NUCLEOTIDE SEQUENCE [LARGE SCALE GENOMIC DNA]</scope>
    <source>
        <strain evidence="9">ZGT108</strain>
    </source>
</reference>